<dbReference type="CDD" id="cd07941">
    <property type="entry name" value="DRE_TIM_LeuA3"/>
    <property type="match status" value="1"/>
</dbReference>
<dbReference type="Proteomes" id="UP000809273">
    <property type="component" value="Unassembled WGS sequence"/>
</dbReference>
<dbReference type="PANTHER" id="PTHR43538:SF1">
    <property type="entry name" value="(R)-CITRAMALATE SYNTHASE"/>
    <property type="match status" value="1"/>
</dbReference>
<sequence>MRLVKIYDTTLRDGAQAEDISFIAADKIRIAKKLDELGVHYIEGGWPGANPRDNKFFKGIKGTRFNIAKLVAFGSTRRAGKTAEKDSQIKALLDAETDAITIVGKSWDIHVTQALGVELKENLDMIYDTFAYLKDKTGELFFDAEHFFDGFKANPDYALETLKRAESAGASSLILCDTNGGVMPWDLKEIIERVVKEVSIPFGIHCHNDNGLALANTLTAVQAGAVQVQGTINGIGERCGNADICSIIPNLKLKMDIECISDQQMERLKEVSRFVDEMANRIPNKHYPYVGESAFAHKGGIHASAVSKNPLTYEHVNPALVGNRQRILVSDQSGLSNIKFKAKQFGVDLTDEEKGAKELVKNVKDLEEKGYQFEGADASFELLMNRTLGRYKPYFRLRGFRVIVERRQEDDVPFSEATIMIDVDGRVEHTAAVGNGPVNALDNAIRKALMKFYPELSEMRLVDFKVRVLTTEAATAGTVRVLIESGDNEDTWETVGVHENIIQASWTALVDSIEYKLYKDEKKRKALEED</sequence>
<organism evidence="11 12">
    <name type="scientific">Candidatus Zymogenus saltonus</name>
    <dbReference type="NCBI Taxonomy" id="2844893"/>
    <lineage>
        <taxon>Bacteria</taxon>
        <taxon>Deltaproteobacteria</taxon>
        <taxon>Candidatus Zymogenia</taxon>
        <taxon>Candidatus Zymogeniales</taxon>
        <taxon>Candidatus Zymogenaceae</taxon>
        <taxon>Candidatus Zymogenus</taxon>
    </lineage>
</organism>
<gene>
    <name evidence="11" type="ORF">JW984_16080</name>
</gene>
<dbReference type="SMART" id="SM00917">
    <property type="entry name" value="LeuA_dimer"/>
    <property type="match status" value="1"/>
</dbReference>
<dbReference type="AlphaFoldDB" id="A0A9D8KHW2"/>
<evidence type="ECO:0000259" key="10">
    <source>
        <dbReference type="PROSITE" id="PS50991"/>
    </source>
</evidence>
<dbReference type="InterPro" id="IPR054691">
    <property type="entry name" value="LeuA/HCS_post-cat"/>
</dbReference>
<reference evidence="11" key="2">
    <citation type="submission" date="2021-01" db="EMBL/GenBank/DDBJ databases">
        <authorList>
            <person name="Hahn C.R."/>
            <person name="Youssef N.H."/>
            <person name="Elshahed M."/>
        </authorList>
    </citation>
    <scope>NUCLEOTIDE SEQUENCE</scope>
    <source>
        <strain evidence="11">Zod_Metabat.24</strain>
    </source>
</reference>
<name>A0A9D8KHW2_9DELT</name>
<evidence type="ECO:0000256" key="2">
    <source>
        <dbReference type="ARBA" id="ARBA00006154"/>
    </source>
</evidence>
<evidence type="ECO:0000313" key="11">
    <source>
        <dbReference type="EMBL" id="MBN1574717.1"/>
    </source>
</evidence>
<evidence type="ECO:0000256" key="4">
    <source>
        <dbReference type="ARBA" id="ARBA00022624"/>
    </source>
</evidence>
<dbReference type="EMBL" id="JAFGIX010000086">
    <property type="protein sequence ID" value="MBN1574717.1"/>
    <property type="molecule type" value="Genomic_DNA"/>
</dbReference>
<evidence type="ECO:0000256" key="8">
    <source>
        <dbReference type="NCBIfam" id="TIGR00977"/>
    </source>
</evidence>
<dbReference type="Pfam" id="PF22617">
    <property type="entry name" value="HCS_D2"/>
    <property type="match status" value="1"/>
</dbReference>
<dbReference type="Gene3D" id="1.10.238.260">
    <property type="match status" value="1"/>
</dbReference>
<evidence type="ECO:0000313" key="12">
    <source>
        <dbReference type="Proteomes" id="UP000809273"/>
    </source>
</evidence>
<dbReference type="PROSITE" id="PS50991">
    <property type="entry name" value="PYR_CT"/>
    <property type="match status" value="1"/>
</dbReference>
<keyword evidence="3" id="KW-0028">Amino-acid biosynthesis</keyword>
<dbReference type="InterPro" id="IPR013709">
    <property type="entry name" value="2-isopropylmalate_synth_dimer"/>
</dbReference>
<dbReference type="GO" id="GO:0009097">
    <property type="term" value="P:isoleucine biosynthetic process"/>
    <property type="evidence" value="ECO:0007669"/>
    <property type="project" value="UniProtKB-UniRule"/>
</dbReference>
<dbReference type="PANTHER" id="PTHR43538">
    <property type="entry name" value="ALPHA-IPM SYNTHASE/HOMOCITRATE SYNTHASE"/>
    <property type="match status" value="1"/>
</dbReference>
<dbReference type="SUPFAM" id="SSF51569">
    <property type="entry name" value="Aldolase"/>
    <property type="match status" value="1"/>
</dbReference>
<dbReference type="GO" id="GO:0003852">
    <property type="term" value="F:2-isopropylmalate synthase activity"/>
    <property type="evidence" value="ECO:0007669"/>
    <property type="project" value="InterPro"/>
</dbReference>
<evidence type="ECO:0000256" key="9">
    <source>
        <dbReference type="RuleBase" id="RU003523"/>
    </source>
</evidence>
<dbReference type="InterPro" id="IPR000891">
    <property type="entry name" value="PYR_CT"/>
</dbReference>
<dbReference type="GO" id="GO:0043714">
    <property type="term" value="F:(R)-citramalate synthase activity"/>
    <property type="evidence" value="ECO:0007669"/>
    <property type="project" value="UniProtKB-UniRule"/>
</dbReference>
<dbReference type="PROSITE" id="PS00815">
    <property type="entry name" value="AIPM_HOMOCIT_SYNTH_1"/>
    <property type="match status" value="1"/>
</dbReference>
<dbReference type="SUPFAM" id="SSF110921">
    <property type="entry name" value="2-isopropylmalate synthase LeuA, allosteric (dimerisation) domain"/>
    <property type="match status" value="1"/>
</dbReference>
<comment type="pathway">
    <text evidence="1">Amino-acid biosynthesis; L-isoleucine biosynthesis; 2-oxobutanoate from pyruvate: step 1/3.</text>
</comment>
<comment type="caution">
    <text evidence="11">The sequence shown here is derived from an EMBL/GenBank/DDBJ whole genome shotgun (WGS) entry which is preliminary data.</text>
</comment>
<keyword evidence="5 9" id="KW-0808">Transferase</keyword>
<feature type="domain" description="Pyruvate carboxyltransferase" evidence="10">
    <location>
        <begin position="4"/>
        <end position="269"/>
    </location>
</feature>
<keyword evidence="6" id="KW-0100">Branched-chain amino acid biosynthesis</keyword>
<evidence type="ECO:0000256" key="3">
    <source>
        <dbReference type="ARBA" id="ARBA00022605"/>
    </source>
</evidence>
<dbReference type="GO" id="GO:0009098">
    <property type="term" value="P:L-leucine biosynthetic process"/>
    <property type="evidence" value="ECO:0007669"/>
    <property type="project" value="InterPro"/>
</dbReference>
<dbReference type="InterPro" id="IPR036230">
    <property type="entry name" value="LeuA_allosteric_dom_sf"/>
</dbReference>
<dbReference type="InterPro" id="IPR013785">
    <property type="entry name" value="Aldolase_TIM"/>
</dbReference>
<dbReference type="Gene3D" id="3.20.20.70">
    <property type="entry name" value="Aldolase class I"/>
    <property type="match status" value="1"/>
</dbReference>
<accession>A0A9D8KHW2</accession>
<comment type="catalytic activity">
    <reaction evidence="7">
        <text>pyruvate + acetyl-CoA + H2O = (3R)-citramalate + CoA + H(+)</text>
        <dbReference type="Rhea" id="RHEA:19045"/>
        <dbReference type="ChEBI" id="CHEBI:15361"/>
        <dbReference type="ChEBI" id="CHEBI:15377"/>
        <dbReference type="ChEBI" id="CHEBI:15378"/>
        <dbReference type="ChEBI" id="CHEBI:30934"/>
        <dbReference type="ChEBI" id="CHEBI:57287"/>
        <dbReference type="ChEBI" id="CHEBI:57288"/>
        <dbReference type="EC" id="2.3.3.21"/>
    </reaction>
</comment>
<evidence type="ECO:0000256" key="1">
    <source>
        <dbReference type="ARBA" id="ARBA00004743"/>
    </source>
</evidence>
<protein>
    <recommendedName>
        <fullName evidence="8">Citramalate synthase</fullName>
        <ecNumber evidence="8">2.3.3.21</ecNumber>
    </recommendedName>
</protein>
<proteinExistence type="inferred from homology"/>
<dbReference type="Pfam" id="PF00682">
    <property type="entry name" value="HMGL-like"/>
    <property type="match status" value="1"/>
</dbReference>
<dbReference type="Pfam" id="PF08502">
    <property type="entry name" value="LeuA_dimer"/>
    <property type="match status" value="1"/>
</dbReference>
<evidence type="ECO:0000256" key="6">
    <source>
        <dbReference type="ARBA" id="ARBA00023304"/>
    </source>
</evidence>
<evidence type="ECO:0000256" key="5">
    <source>
        <dbReference type="ARBA" id="ARBA00022679"/>
    </source>
</evidence>
<dbReference type="EC" id="2.3.3.21" evidence="8"/>
<comment type="similarity">
    <text evidence="2 9">Belongs to the alpha-IPM synthase/homocitrate synthase family.</text>
</comment>
<reference evidence="11" key="1">
    <citation type="journal article" date="2021" name="Environ. Microbiol.">
        <title>Genomic characterization of three novel Desulfobacterota classes expand the metabolic and phylogenetic diversity of the phylum.</title>
        <authorList>
            <person name="Murphy C.L."/>
            <person name="Biggerstaff J."/>
            <person name="Eichhorn A."/>
            <person name="Ewing E."/>
            <person name="Shahan R."/>
            <person name="Soriano D."/>
            <person name="Stewart S."/>
            <person name="VanMol K."/>
            <person name="Walker R."/>
            <person name="Walters P."/>
            <person name="Elshahed M.S."/>
            <person name="Youssef N.H."/>
        </authorList>
    </citation>
    <scope>NUCLEOTIDE SEQUENCE</scope>
    <source>
        <strain evidence="11">Zod_Metabat.24</strain>
    </source>
</reference>
<evidence type="ECO:0000256" key="7">
    <source>
        <dbReference type="ARBA" id="ARBA00048263"/>
    </source>
</evidence>
<dbReference type="NCBIfam" id="TIGR00977">
    <property type="entry name" value="citramal_synth"/>
    <property type="match status" value="1"/>
</dbReference>
<dbReference type="Gene3D" id="3.30.160.270">
    <property type="match status" value="1"/>
</dbReference>
<dbReference type="InterPro" id="IPR005675">
    <property type="entry name" value="Citramal_synthase"/>
</dbReference>
<dbReference type="PROSITE" id="PS00816">
    <property type="entry name" value="AIPM_HOMOCIT_SYNTH_2"/>
    <property type="match status" value="1"/>
</dbReference>
<dbReference type="InterPro" id="IPR002034">
    <property type="entry name" value="AIPM/Hcit_synth_CS"/>
</dbReference>
<keyword evidence="4" id="KW-0412">Isoleucine biosynthesis</keyword>